<keyword evidence="4" id="KW-1185">Reference proteome</keyword>
<protein>
    <submittedName>
        <fullName evidence="3">SRPBCC domain-containing protein</fullName>
    </submittedName>
</protein>
<reference evidence="3" key="1">
    <citation type="submission" date="2020-03" db="EMBL/GenBank/DDBJ databases">
        <title>Genome of Pelagibius litoralis DSM 21314T.</title>
        <authorList>
            <person name="Wang G."/>
        </authorList>
    </citation>
    <scope>NUCLEOTIDE SEQUENCE</scope>
    <source>
        <strain evidence="3">DSM 21314</strain>
    </source>
</reference>
<evidence type="ECO:0000313" key="4">
    <source>
        <dbReference type="Proteomes" id="UP000761264"/>
    </source>
</evidence>
<gene>
    <name evidence="3" type="ORF">HBA54_23660</name>
</gene>
<name>A0A967KAE0_9PROT</name>
<dbReference type="Pfam" id="PF08327">
    <property type="entry name" value="AHSA1"/>
    <property type="match status" value="1"/>
</dbReference>
<evidence type="ECO:0000259" key="2">
    <source>
        <dbReference type="Pfam" id="PF08327"/>
    </source>
</evidence>
<dbReference type="AlphaFoldDB" id="A0A967KAE0"/>
<accession>A0A967KAE0</accession>
<feature type="domain" description="Activator of Hsp90 ATPase homologue 1/2-like C-terminal" evidence="2">
    <location>
        <begin position="22"/>
        <end position="157"/>
    </location>
</feature>
<dbReference type="InterPro" id="IPR013538">
    <property type="entry name" value="ASHA1/2-like_C"/>
</dbReference>
<dbReference type="Gene3D" id="3.30.530.20">
    <property type="match status" value="1"/>
</dbReference>
<comment type="similarity">
    <text evidence="1">Belongs to the AHA1 family.</text>
</comment>
<evidence type="ECO:0000256" key="1">
    <source>
        <dbReference type="ARBA" id="ARBA00006817"/>
    </source>
</evidence>
<dbReference type="Proteomes" id="UP000761264">
    <property type="component" value="Unassembled WGS sequence"/>
</dbReference>
<dbReference type="RefSeq" id="WP_167229385.1">
    <property type="nucleotide sequence ID" value="NZ_JAAQPH010000024.1"/>
</dbReference>
<dbReference type="EMBL" id="JAAQPH010000024">
    <property type="protein sequence ID" value="NIA71593.1"/>
    <property type="molecule type" value="Genomic_DNA"/>
</dbReference>
<evidence type="ECO:0000313" key="3">
    <source>
        <dbReference type="EMBL" id="NIA71593.1"/>
    </source>
</evidence>
<dbReference type="SUPFAM" id="SSF55961">
    <property type="entry name" value="Bet v1-like"/>
    <property type="match status" value="1"/>
</dbReference>
<dbReference type="InterPro" id="IPR023393">
    <property type="entry name" value="START-like_dom_sf"/>
</dbReference>
<proteinExistence type="inferred from homology"/>
<dbReference type="CDD" id="cd07814">
    <property type="entry name" value="SRPBCC_CalC_Aha1-like"/>
    <property type="match status" value="1"/>
</dbReference>
<comment type="caution">
    <text evidence="3">The sequence shown here is derived from an EMBL/GenBank/DDBJ whole genome shotgun (WGS) entry which is preliminary data.</text>
</comment>
<sequence>MSEAAATAATATRSVALRYRFDATVEALFDAWTDPQMLGEWWGPEGVRTKVLKLDLRPGGEVLFEMTFEDGTVSHMTGTYREIDRPRRLVLVITENCNTGLPPGIEPQIAPTPVTVDFIDHGGTAEIVIQQEGLQPGYAELVSWGWGGGMAKLKAAVQQRAS</sequence>
<organism evidence="3 4">
    <name type="scientific">Pelagibius litoralis</name>
    <dbReference type="NCBI Taxonomy" id="374515"/>
    <lineage>
        <taxon>Bacteria</taxon>
        <taxon>Pseudomonadati</taxon>
        <taxon>Pseudomonadota</taxon>
        <taxon>Alphaproteobacteria</taxon>
        <taxon>Rhodospirillales</taxon>
        <taxon>Rhodovibrionaceae</taxon>
        <taxon>Pelagibius</taxon>
    </lineage>
</organism>